<dbReference type="InterPro" id="IPR036388">
    <property type="entry name" value="WH-like_DNA-bd_sf"/>
</dbReference>
<dbReference type="Gene3D" id="1.10.10.10">
    <property type="entry name" value="Winged helix-like DNA-binding domain superfamily/Winged helix DNA-binding domain"/>
    <property type="match status" value="1"/>
</dbReference>
<dbReference type="InterPro" id="IPR036390">
    <property type="entry name" value="WH_DNA-bd_sf"/>
</dbReference>
<dbReference type="Proteomes" id="UP001234178">
    <property type="component" value="Unassembled WGS sequence"/>
</dbReference>
<feature type="region of interest" description="Disordered" evidence="1">
    <location>
        <begin position="1362"/>
        <end position="1383"/>
    </location>
</feature>
<dbReference type="PANTHER" id="PTHR13179">
    <property type="entry name" value="DEP DOMAIN CONTAINING PROTEIN 5"/>
    <property type="match status" value="1"/>
</dbReference>
<dbReference type="EMBL" id="JAOYFB010000040">
    <property type="protein sequence ID" value="KAK4035829.1"/>
    <property type="molecule type" value="Genomic_DNA"/>
</dbReference>
<dbReference type="InterPro" id="IPR045838">
    <property type="entry name" value="DEPDC5_CTD"/>
</dbReference>
<feature type="compositionally biased region" description="Basic and acidic residues" evidence="1">
    <location>
        <begin position="972"/>
        <end position="986"/>
    </location>
</feature>
<evidence type="ECO:0000313" key="3">
    <source>
        <dbReference type="EMBL" id="KAK4035829.1"/>
    </source>
</evidence>
<dbReference type="PROSITE" id="PS50186">
    <property type="entry name" value="DEP"/>
    <property type="match status" value="1"/>
</dbReference>
<feature type="compositionally biased region" description="Polar residues" evidence="1">
    <location>
        <begin position="1371"/>
        <end position="1383"/>
    </location>
</feature>
<evidence type="ECO:0000259" key="2">
    <source>
        <dbReference type="PROSITE" id="PS50186"/>
    </source>
</evidence>
<evidence type="ECO:0000256" key="1">
    <source>
        <dbReference type="SAM" id="MobiDB-lite"/>
    </source>
</evidence>
<accession>A0ABR0B2A6</accession>
<dbReference type="InterPro" id="IPR055213">
    <property type="entry name" value="IML1_double_psi_beta_barrel"/>
</dbReference>
<comment type="caution">
    <text evidence="3">The sequence shown here is derived from an EMBL/GenBank/DDBJ whole genome shotgun (WGS) entry which is preliminary data.</text>
</comment>
<sequence>MKTFKLIAHQKHFSEEEIILSSKDFPHVKVRDVVEIYHPDVIGSRILLQVHSLKDDIQTKDTISIEQSIVSLFQLQIFFGVHVTVVDPTSAALDSVELTFKDQYLGRSDMWRLKNCLIGTCLYIGKKLEFCSKSVRCQVHEMWGQGERVACGVITEDTKIVFRSSTSQVYLFLQMSSEMWDFDIYGDLYFEKAVNGFLSELFAKWKRHGSNHEVTIVLFSRIFYEAESLEYFPEAVRACLQQDYRGKFYEDFYRVAVQSERMDDWACILPQLKLLFHGWQNSVLGYHQQNHPGVNIPKGVNSCAAQGNFLEVLNMSLNVFEKHYLDRSFDRTGQLSVVITPGVGVFEVDRELTNITKQRIIDNGVGSDLVCVGEQPLHAVPLLQFHNKRHCAASNDFSMPHWINLSFYSSSKRIGYSTFLPRIKMAPILNKETAQHKNKTAGLLSSKASSAIKVETSLPNSVFDYDAYDAKVFALPVSRTSKVQTLMRESRHRKTTTISSETNRFDRARGNVRKSRVQDADVSFTSGHPGDGLSSSLISAPTMLSCSLTKTPSVTIPKRSAADDSFIVTCGATAPHARVRRPSGGEERLEDRRFSTLRVVVGSAGSPCALGGNTVTTGANPSTLNFNPSTRQIKTGRALINPFDPSRVTIKLTSNRRRWTHIFPKGPTGVLIQQHHYQAVPASEEKLTSSSFGVNLSSANLDSSSVGGNSNTKGRQRPMNRSLTLLWGATGEQEWTPALTTGVDWKSLTIPACLPITTDYFPDQRSLQNDFLVSEYSIIPDDVNSISVNDCGQQQKLSFRRPLETKEVFLELISQRLSQGFQLIVLPHTYSTHSQEYLLSIGRIFHKIVLKGSTITVTGYRPRHPYPTCNIHYRYRLQTPDHLTYEISWVDFNAEKLENYNWNHLDHYICTRGDRDFALSESLKYWRLRLCVLPTYDCPFTEKILRFLDTCVNRVKHHNPTKKPRPLAPTMFRDRGGSNRIPDRPRPRASLVETKSLHQSSGDHGLSMADNQFSTDECIYSVTRTRVASGSAAIVEAMKSSIGGMTFLEGKINDLPPYTFISYEAVAWLLDQVEGITTERDAIELMQKMIDERHVCHSSGNDKIKFCCGFYLFSLVSDAFSPGCVSENFDCEWAEVEFENSFPPPCASSVLTNPEPAKYQFLIADPKEFRSVASLYENRYDQMLRYKSCNLDMDISGKSERIEWGHLRYQSVFYPDASLEFIFQWVVCTGPLVAELLQNWLRKAQNCGVNLVPIPCDPFALPMSHKADPLRAPVFVPLNISALNWEGRTFFEEYPQDSWPQRLLLFQESIARHFGFLPCSPDPASPTASSRANVRPPLPPLQFIHTSGTAFVLILSSTSNDKNVVHPSPQRPQRTNSNWLPNSAVHSPTDPSLTLSYITRHVVGRQKWQQNQEVRVGFLWAWNSMLSKRWRNPSGPVCDENTGSKLLSDFRKFCANDEDRLKNYWIQALDRMSSKYENHFFLWTGHSRCGAESYWFVLNTNNLKKGYKWILFHIPIKKKLLQTDVEKEKGLLLQALNVQLEAIKSTIPRQTEATSLKLFQSTQHHSICGYLLS</sequence>
<keyword evidence="4" id="KW-1185">Reference proteome</keyword>
<proteinExistence type="predicted"/>
<dbReference type="Pfam" id="PF23013">
    <property type="entry name" value="IML1_N"/>
    <property type="match status" value="1"/>
</dbReference>
<feature type="region of interest" description="Disordered" evidence="1">
    <location>
        <begin position="958"/>
        <end position="1007"/>
    </location>
</feature>
<feature type="region of interest" description="Disordered" evidence="1">
    <location>
        <begin position="508"/>
        <end position="528"/>
    </location>
</feature>
<dbReference type="PANTHER" id="PTHR13179:SF8">
    <property type="entry name" value="GATOR COMPLEX PROTEIN DEPDC5"/>
    <property type="match status" value="1"/>
</dbReference>
<gene>
    <name evidence="3" type="ORF">OUZ56_027911</name>
</gene>
<organism evidence="3 4">
    <name type="scientific">Daphnia magna</name>
    <dbReference type="NCBI Taxonomy" id="35525"/>
    <lineage>
        <taxon>Eukaryota</taxon>
        <taxon>Metazoa</taxon>
        <taxon>Ecdysozoa</taxon>
        <taxon>Arthropoda</taxon>
        <taxon>Crustacea</taxon>
        <taxon>Branchiopoda</taxon>
        <taxon>Diplostraca</taxon>
        <taxon>Cladocera</taxon>
        <taxon>Anomopoda</taxon>
        <taxon>Daphniidae</taxon>
        <taxon>Daphnia</taxon>
    </lineage>
</organism>
<evidence type="ECO:0000313" key="4">
    <source>
        <dbReference type="Proteomes" id="UP001234178"/>
    </source>
</evidence>
<protein>
    <recommendedName>
        <fullName evidence="2">DEP domain-containing protein</fullName>
    </recommendedName>
</protein>
<dbReference type="InterPro" id="IPR000591">
    <property type="entry name" value="DEP_dom"/>
</dbReference>
<dbReference type="Pfam" id="PF12257">
    <property type="entry name" value="IML1"/>
    <property type="match status" value="1"/>
</dbReference>
<feature type="domain" description="DEP" evidence="2">
    <location>
        <begin position="1057"/>
        <end position="1115"/>
    </location>
</feature>
<dbReference type="SUPFAM" id="SSF46785">
    <property type="entry name" value="Winged helix' DNA-binding domain"/>
    <property type="match status" value="1"/>
</dbReference>
<dbReference type="InterPro" id="IPR048255">
    <property type="entry name" value="IML1_N"/>
</dbReference>
<reference evidence="3 4" key="1">
    <citation type="journal article" date="2023" name="Nucleic Acids Res.">
        <title>The hologenome of Daphnia magna reveals possible DNA methylation and microbiome-mediated evolution of the host genome.</title>
        <authorList>
            <person name="Chaturvedi A."/>
            <person name="Li X."/>
            <person name="Dhandapani V."/>
            <person name="Marshall H."/>
            <person name="Kissane S."/>
            <person name="Cuenca-Cambronero M."/>
            <person name="Asole G."/>
            <person name="Calvet F."/>
            <person name="Ruiz-Romero M."/>
            <person name="Marangio P."/>
            <person name="Guigo R."/>
            <person name="Rago D."/>
            <person name="Mirbahai L."/>
            <person name="Eastwood N."/>
            <person name="Colbourne J.K."/>
            <person name="Zhou J."/>
            <person name="Mallon E."/>
            <person name="Orsini L."/>
        </authorList>
    </citation>
    <scope>NUCLEOTIDE SEQUENCE [LARGE SCALE GENOMIC DNA]</scope>
    <source>
        <strain evidence="3">LRV0_1</strain>
    </source>
</reference>
<name>A0ABR0B2A6_9CRUS</name>
<dbReference type="Pfam" id="PF19418">
    <property type="entry name" value="DEPDC5_CTD"/>
    <property type="match status" value="1"/>
</dbReference>
<dbReference type="InterPro" id="IPR027244">
    <property type="entry name" value="IML1"/>
</dbReference>